<keyword evidence="9" id="KW-1185">Reference proteome</keyword>
<proteinExistence type="predicted"/>
<dbReference type="GO" id="GO:0004674">
    <property type="term" value="F:protein serine/threonine kinase activity"/>
    <property type="evidence" value="ECO:0007669"/>
    <property type="project" value="TreeGrafter"/>
</dbReference>
<accession>A0AA88KQZ2</accession>
<feature type="region of interest" description="Disordered" evidence="4">
    <location>
        <begin position="432"/>
        <end position="460"/>
    </location>
</feature>
<dbReference type="InterPro" id="IPR008271">
    <property type="entry name" value="Ser/Thr_kinase_AS"/>
</dbReference>
<dbReference type="AlphaFoldDB" id="A0AA88KQZ2"/>
<keyword evidence="2 3" id="KW-0067">ATP-binding</keyword>
<dbReference type="GO" id="GO:0005737">
    <property type="term" value="C:cytoplasm"/>
    <property type="evidence" value="ECO:0007669"/>
    <property type="project" value="TreeGrafter"/>
</dbReference>
<evidence type="ECO:0000256" key="3">
    <source>
        <dbReference type="PROSITE-ProRule" id="PRU10141"/>
    </source>
</evidence>
<dbReference type="PANTHER" id="PTHR24361">
    <property type="entry name" value="MITOGEN-ACTIVATED KINASE KINASE KINASE"/>
    <property type="match status" value="1"/>
</dbReference>
<feature type="chain" id="PRO_5041680464" description="Protein kinase domain-containing protein" evidence="6">
    <location>
        <begin position="23"/>
        <end position="747"/>
    </location>
</feature>
<dbReference type="Gene3D" id="1.10.510.10">
    <property type="entry name" value="Transferase(Phosphotransferase) domain 1"/>
    <property type="match status" value="1"/>
</dbReference>
<evidence type="ECO:0000256" key="2">
    <source>
        <dbReference type="ARBA" id="ARBA00022840"/>
    </source>
</evidence>
<dbReference type="InterPro" id="IPR053235">
    <property type="entry name" value="Ser_Thr_kinase"/>
</dbReference>
<feature type="region of interest" description="Disordered" evidence="4">
    <location>
        <begin position="375"/>
        <end position="417"/>
    </location>
</feature>
<dbReference type="GO" id="GO:0005524">
    <property type="term" value="F:ATP binding"/>
    <property type="evidence" value="ECO:0007669"/>
    <property type="project" value="UniProtKB-UniRule"/>
</dbReference>
<keyword evidence="5" id="KW-0472">Membrane</keyword>
<keyword evidence="1 3" id="KW-0547">Nucleotide-binding</keyword>
<protein>
    <recommendedName>
        <fullName evidence="7">Protein kinase domain-containing protein</fullName>
    </recommendedName>
</protein>
<evidence type="ECO:0000256" key="6">
    <source>
        <dbReference type="SAM" id="SignalP"/>
    </source>
</evidence>
<dbReference type="PROSITE" id="PS50011">
    <property type="entry name" value="PROTEIN_KINASE_DOM"/>
    <property type="match status" value="1"/>
</dbReference>
<dbReference type="Pfam" id="PF00069">
    <property type="entry name" value="Pkinase"/>
    <property type="match status" value="1"/>
</dbReference>
<keyword evidence="5" id="KW-0812">Transmembrane</keyword>
<feature type="domain" description="Protein kinase" evidence="7">
    <location>
        <begin position="468"/>
        <end position="747"/>
    </location>
</feature>
<feature type="transmembrane region" description="Helical" evidence="5">
    <location>
        <begin position="622"/>
        <end position="639"/>
    </location>
</feature>
<dbReference type="RefSeq" id="XP_044550884.1">
    <property type="nucleotide sequence ID" value="XM_044691288.1"/>
</dbReference>
<feature type="compositionally biased region" description="Polar residues" evidence="4">
    <location>
        <begin position="375"/>
        <end position="390"/>
    </location>
</feature>
<evidence type="ECO:0000259" key="7">
    <source>
        <dbReference type="PROSITE" id="PS50011"/>
    </source>
</evidence>
<keyword evidence="6" id="KW-0732">Signal</keyword>
<gene>
    <name evidence="8" type="ORF">C9374_001927</name>
</gene>
<evidence type="ECO:0000313" key="9">
    <source>
        <dbReference type="Proteomes" id="UP000816034"/>
    </source>
</evidence>
<evidence type="ECO:0000256" key="4">
    <source>
        <dbReference type="SAM" id="MobiDB-lite"/>
    </source>
</evidence>
<feature type="signal peptide" evidence="6">
    <location>
        <begin position="1"/>
        <end position="22"/>
    </location>
</feature>
<keyword evidence="5" id="KW-1133">Transmembrane helix</keyword>
<dbReference type="InterPro" id="IPR011009">
    <property type="entry name" value="Kinase-like_dom_sf"/>
</dbReference>
<feature type="binding site" evidence="3">
    <location>
        <position position="498"/>
    </location>
    <ligand>
        <name>ATP</name>
        <dbReference type="ChEBI" id="CHEBI:30616"/>
    </ligand>
</feature>
<dbReference type="InterPro" id="IPR017441">
    <property type="entry name" value="Protein_kinase_ATP_BS"/>
</dbReference>
<dbReference type="EMBL" id="PYSW02000014">
    <property type="protein sequence ID" value="KAG2386892.1"/>
    <property type="molecule type" value="Genomic_DNA"/>
</dbReference>
<dbReference type="SUPFAM" id="SSF56112">
    <property type="entry name" value="Protein kinase-like (PK-like)"/>
    <property type="match status" value="1"/>
</dbReference>
<organism evidence="8 9">
    <name type="scientific">Naegleria lovaniensis</name>
    <name type="common">Amoeba</name>
    <dbReference type="NCBI Taxonomy" id="51637"/>
    <lineage>
        <taxon>Eukaryota</taxon>
        <taxon>Discoba</taxon>
        <taxon>Heterolobosea</taxon>
        <taxon>Tetramitia</taxon>
        <taxon>Eutetramitia</taxon>
        <taxon>Vahlkampfiidae</taxon>
        <taxon>Naegleria</taxon>
    </lineage>
</organism>
<dbReference type="InterPro" id="IPR000719">
    <property type="entry name" value="Prot_kinase_dom"/>
</dbReference>
<evidence type="ECO:0000256" key="1">
    <source>
        <dbReference type="ARBA" id="ARBA00022741"/>
    </source>
</evidence>
<feature type="compositionally biased region" description="Basic and acidic residues" evidence="4">
    <location>
        <begin position="392"/>
        <end position="402"/>
    </location>
</feature>
<feature type="transmembrane region" description="Helical" evidence="5">
    <location>
        <begin position="285"/>
        <end position="318"/>
    </location>
</feature>
<feature type="compositionally biased region" description="Low complexity" evidence="4">
    <location>
        <begin position="442"/>
        <end position="457"/>
    </location>
</feature>
<sequence>MTWFTTLQTSLLLVTLVSYTLAFDILPHHHHHRASHETLDALAPSPYYSTTQYTIQPNNYVATAVTISYGHFDVLAVGAVGSTFEVQACSTTVNLQNAWGTFCFLLATSFTANAYRQQFYNEKSTPLYIVLRNTDSSQTATVKELFVNRVSAPRFIGNTFSLSIPLNSDYYFHAKDLIQPYYKYWRVTVAASQSDSSLPFTLQIDAGFNQNRTVDQTQQFTIKNLSESYPFIYAPRNIVYPTSPYTRIRCTQATSDTCHVAVSLYQPFDEQPPTNQTTPTSPDSLGAIIGGAAGGVLVVVAVAVIVIGVVLYCVCSVIPKRKNQKKLEANKSKQGQLHEDHHTNLHLLAEHEIHELDQHVIDMHHTEDMLHHDASNQVNSNRPNTNNSLAEVSKKDDKKREQTPNNPSESDFPHDSVFDSFETFRIRTTQQPLLTNSHDPNSHSNNINSTSSTNSQNDEQDDMLKGRYKCIREIGSGSFGRCYLCEDTKRNNMQVAIKLIPVEESNLEAIFQECSKTLGVNHKNLVKVFEFFYAKHLRALGIVMKFYKLGDLEGCLKKGVITNTMLVSLIQQLGEALDYLHNTQCILHRDIKPKNIFVEEFDPERDQIDVTLGDYGESKGRFAIMIIILTSTIIIQRFVRKRTNNSFKGTLLYMAPEVLTHEHYGTAADVFSLGVTLYQIVCGSNKIPSVVGTRMLKNEIEMDQEISQNLKEKGVDENTIQFILSMLNVDPDKRPKAQDIKNFRRNV</sequence>
<dbReference type="GeneID" id="68094383"/>
<evidence type="ECO:0000256" key="5">
    <source>
        <dbReference type="SAM" id="Phobius"/>
    </source>
</evidence>
<name>A0AA88KQZ2_NAELO</name>
<dbReference type="PROSITE" id="PS00107">
    <property type="entry name" value="PROTEIN_KINASE_ATP"/>
    <property type="match status" value="1"/>
</dbReference>
<reference evidence="8 9" key="1">
    <citation type="journal article" date="2018" name="BMC Genomics">
        <title>The genome of Naegleria lovaniensis, the basis for a comparative approach to unravel pathogenicity factors of the human pathogenic amoeba N. fowleri.</title>
        <authorList>
            <person name="Liechti N."/>
            <person name="Schurch N."/>
            <person name="Bruggmann R."/>
            <person name="Wittwer M."/>
        </authorList>
    </citation>
    <scope>NUCLEOTIDE SEQUENCE [LARGE SCALE GENOMIC DNA]</scope>
    <source>
        <strain evidence="8 9">ATCC 30569</strain>
    </source>
</reference>
<dbReference type="SMART" id="SM00220">
    <property type="entry name" value="S_TKc"/>
    <property type="match status" value="1"/>
</dbReference>
<evidence type="ECO:0000313" key="8">
    <source>
        <dbReference type="EMBL" id="KAG2386892.1"/>
    </source>
</evidence>
<dbReference type="Proteomes" id="UP000816034">
    <property type="component" value="Unassembled WGS sequence"/>
</dbReference>
<dbReference type="PROSITE" id="PS00108">
    <property type="entry name" value="PROTEIN_KINASE_ST"/>
    <property type="match status" value="1"/>
</dbReference>
<comment type="caution">
    <text evidence="8">The sequence shown here is derived from an EMBL/GenBank/DDBJ whole genome shotgun (WGS) entry which is preliminary data.</text>
</comment>